<evidence type="ECO:0000313" key="2">
    <source>
        <dbReference type="EMBL" id="KAF9621983.1"/>
    </source>
</evidence>
<feature type="chain" id="PRO_5032885804" description="Plant basic secretory protein (BSP) family protein" evidence="1">
    <location>
        <begin position="23"/>
        <end position="233"/>
    </location>
</feature>
<evidence type="ECO:0008006" key="4">
    <source>
        <dbReference type="Google" id="ProtNLM"/>
    </source>
</evidence>
<comment type="caution">
    <text evidence="2">The sequence shown here is derived from an EMBL/GenBank/DDBJ whole genome shotgun (WGS) entry which is preliminary data.</text>
</comment>
<gene>
    <name evidence="2" type="ORF">IFM89_029203</name>
</gene>
<name>A0A835M6Y1_9MAGN</name>
<sequence length="233" mass="26366">MGNQIIFLSFILVLNSLQGLQAAVQYDVTNNEANTPGGAIFTNQIGVEYTRQTLESASAFIWRTFGQTNEADRKNVQMVRVIVEDTSRILDVPAYATGNEIHLNTKYIASYTGDVKREITGVLYHEATHIWQWNGNGNGQPNIGNLTEGIADYVRLKADLAPSHWQQPGEGYKWDQGYDVTARFLDYCNSLREGFVAELNGKMRNDYNDNFFVELLGKSVDQLWTDYKTKYGK</sequence>
<reference evidence="2 3" key="1">
    <citation type="submission" date="2020-10" db="EMBL/GenBank/DDBJ databases">
        <title>The Coptis chinensis genome and diversification of protoberbering-type alkaloids.</title>
        <authorList>
            <person name="Wang B."/>
            <person name="Shu S."/>
            <person name="Song C."/>
            <person name="Liu Y."/>
        </authorList>
    </citation>
    <scope>NUCLEOTIDE SEQUENCE [LARGE SCALE GENOMIC DNA]</scope>
    <source>
        <strain evidence="2">HL-2020</strain>
        <tissue evidence="2">Leaf</tissue>
    </source>
</reference>
<dbReference type="PANTHER" id="PTHR33321:SF12">
    <property type="entry name" value="PLANT BASIC SECRETORY PROTEIN (BSP) FAMILY PROTEIN"/>
    <property type="match status" value="1"/>
</dbReference>
<dbReference type="PANTHER" id="PTHR33321">
    <property type="match status" value="1"/>
</dbReference>
<evidence type="ECO:0000313" key="3">
    <source>
        <dbReference type="Proteomes" id="UP000631114"/>
    </source>
</evidence>
<dbReference type="AlphaFoldDB" id="A0A835M6Y1"/>
<keyword evidence="3" id="KW-1185">Reference proteome</keyword>
<dbReference type="EMBL" id="JADFTS010000002">
    <property type="protein sequence ID" value="KAF9621983.1"/>
    <property type="molecule type" value="Genomic_DNA"/>
</dbReference>
<organism evidence="2 3">
    <name type="scientific">Coptis chinensis</name>
    <dbReference type="NCBI Taxonomy" id="261450"/>
    <lineage>
        <taxon>Eukaryota</taxon>
        <taxon>Viridiplantae</taxon>
        <taxon>Streptophyta</taxon>
        <taxon>Embryophyta</taxon>
        <taxon>Tracheophyta</taxon>
        <taxon>Spermatophyta</taxon>
        <taxon>Magnoliopsida</taxon>
        <taxon>Ranunculales</taxon>
        <taxon>Ranunculaceae</taxon>
        <taxon>Coptidoideae</taxon>
        <taxon>Coptis</taxon>
    </lineage>
</organism>
<feature type="signal peptide" evidence="1">
    <location>
        <begin position="1"/>
        <end position="22"/>
    </location>
</feature>
<dbReference type="Pfam" id="PF04450">
    <property type="entry name" value="BSP"/>
    <property type="match status" value="1"/>
</dbReference>
<proteinExistence type="predicted"/>
<keyword evidence="1" id="KW-0732">Signal</keyword>
<dbReference type="OrthoDB" id="891726at2759"/>
<protein>
    <recommendedName>
        <fullName evidence="4">Plant basic secretory protein (BSP) family protein</fullName>
    </recommendedName>
</protein>
<accession>A0A835M6Y1</accession>
<dbReference type="Proteomes" id="UP000631114">
    <property type="component" value="Unassembled WGS sequence"/>
</dbReference>
<evidence type="ECO:0000256" key="1">
    <source>
        <dbReference type="SAM" id="SignalP"/>
    </source>
</evidence>
<dbReference type="InterPro" id="IPR007541">
    <property type="entry name" value="Uncharacterised_BSP"/>
</dbReference>